<name>A0ABY8PS23_9BACT</name>
<dbReference type="RefSeq" id="WP_280999842.1">
    <property type="nucleotide sequence ID" value="NZ_CP069362.1"/>
</dbReference>
<accession>A0ABY8PS23</accession>
<gene>
    <name evidence="1" type="ORF">JRV97_02385</name>
</gene>
<dbReference type="Proteomes" id="UP001232493">
    <property type="component" value="Chromosome"/>
</dbReference>
<proteinExistence type="predicted"/>
<evidence type="ECO:0000313" key="2">
    <source>
        <dbReference type="Proteomes" id="UP001232493"/>
    </source>
</evidence>
<sequence>MKKKLLFITLFFVLAFISFSNNLFFTYLDNGNLKIDYNFNFEATNLYVANVSFYIVMKPENKDYIEVSSIDEILNYLKFYQPGFSINYKYKENNFNDPNYFIWSNKSFLISFENIFFEYPASYIVSNGMVGINLKKGFNNYFYWINLYDFSETSFGYYFGDKIKIGFFVDTLNKKSDYGGFLTFGNIGIITISKNKVFVEMLSKDINLYFDFKAEGDIIRSDFLKKIKNEFEITLPIIRNDIYFVINSNKKYGIRFDINF</sequence>
<evidence type="ECO:0000313" key="1">
    <source>
        <dbReference type="EMBL" id="WGS65425.1"/>
    </source>
</evidence>
<keyword evidence="2" id="KW-1185">Reference proteome</keyword>
<reference evidence="1 2" key="1">
    <citation type="submission" date="2021-02" db="EMBL/GenBank/DDBJ databases">
        <title>Characterization of Marinitoga sp. nov. str. BP5-C20A.</title>
        <authorList>
            <person name="Erauso G."/>
            <person name="Postec A."/>
        </authorList>
    </citation>
    <scope>NUCLEOTIDE SEQUENCE [LARGE SCALE GENOMIC DNA]</scope>
    <source>
        <strain evidence="1 2">BP5-C20A</strain>
    </source>
</reference>
<organism evidence="1 2">
    <name type="scientific">Marinitoga aeolica</name>
    <dbReference type="NCBI Taxonomy" id="2809031"/>
    <lineage>
        <taxon>Bacteria</taxon>
        <taxon>Thermotogati</taxon>
        <taxon>Thermotogota</taxon>
        <taxon>Thermotogae</taxon>
        <taxon>Petrotogales</taxon>
        <taxon>Petrotogaceae</taxon>
        <taxon>Marinitoga</taxon>
    </lineage>
</organism>
<protein>
    <submittedName>
        <fullName evidence="1">Uncharacterized protein</fullName>
    </submittedName>
</protein>
<dbReference type="EMBL" id="CP069362">
    <property type="protein sequence ID" value="WGS65425.1"/>
    <property type="molecule type" value="Genomic_DNA"/>
</dbReference>